<dbReference type="SUPFAM" id="SSF89796">
    <property type="entry name" value="CoA-transferase family III (CaiB/BaiF)"/>
    <property type="match status" value="1"/>
</dbReference>
<dbReference type="InterPro" id="IPR003673">
    <property type="entry name" value="CoA-Trfase_fam_III"/>
</dbReference>
<protein>
    <recommendedName>
        <fullName evidence="5">CoA transferase</fullName>
    </recommendedName>
</protein>
<dbReference type="EMBL" id="AP022871">
    <property type="protein sequence ID" value="BCB89851.1"/>
    <property type="molecule type" value="Genomic_DNA"/>
</dbReference>
<dbReference type="Gene3D" id="3.40.50.10540">
    <property type="entry name" value="Crotonobetainyl-coa:carnitine coa-transferase, domain 1"/>
    <property type="match status" value="1"/>
</dbReference>
<keyword evidence="1" id="KW-0808">Transferase</keyword>
<feature type="compositionally biased region" description="Polar residues" evidence="2">
    <location>
        <begin position="138"/>
        <end position="150"/>
    </location>
</feature>
<dbReference type="Proteomes" id="UP000503011">
    <property type="component" value="Chromosome"/>
</dbReference>
<dbReference type="PANTHER" id="PTHR48207:SF3">
    <property type="entry name" value="SUCCINATE--HYDROXYMETHYLGLUTARATE COA-TRANSFERASE"/>
    <property type="match status" value="1"/>
</dbReference>
<accession>A0A6F8YVH6</accession>
<gene>
    <name evidence="3" type="ORF">Psuf_071640</name>
</gene>
<organism evidence="3 4">
    <name type="scientific">Phytohabitans suffuscus</name>
    <dbReference type="NCBI Taxonomy" id="624315"/>
    <lineage>
        <taxon>Bacteria</taxon>
        <taxon>Bacillati</taxon>
        <taxon>Actinomycetota</taxon>
        <taxon>Actinomycetes</taxon>
        <taxon>Micromonosporales</taxon>
        <taxon>Micromonosporaceae</taxon>
    </lineage>
</organism>
<proteinExistence type="predicted"/>
<reference evidence="3 4" key="2">
    <citation type="submission" date="2020-03" db="EMBL/GenBank/DDBJ databases">
        <authorList>
            <person name="Ichikawa N."/>
            <person name="Kimura A."/>
            <person name="Kitahashi Y."/>
            <person name="Uohara A."/>
        </authorList>
    </citation>
    <scope>NUCLEOTIDE SEQUENCE [LARGE SCALE GENOMIC DNA]</scope>
    <source>
        <strain evidence="3 4">NBRC 105367</strain>
    </source>
</reference>
<dbReference type="PANTHER" id="PTHR48207">
    <property type="entry name" value="SUCCINATE--HYDROXYMETHYLGLUTARATE COA-TRANSFERASE"/>
    <property type="match status" value="1"/>
</dbReference>
<feature type="region of interest" description="Disordered" evidence="2">
    <location>
        <begin position="120"/>
        <end position="150"/>
    </location>
</feature>
<dbReference type="Pfam" id="PF02515">
    <property type="entry name" value="CoA_transf_3"/>
    <property type="match status" value="1"/>
</dbReference>
<evidence type="ECO:0000313" key="3">
    <source>
        <dbReference type="EMBL" id="BCB89851.1"/>
    </source>
</evidence>
<keyword evidence="4" id="KW-1185">Reference proteome</keyword>
<dbReference type="InterPro" id="IPR023606">
    <property type="entry name" value="CoA-Trfase_III_dom_1_sf"/>
</dbReference>
<name>A0A6F8YVH6_9ACTN</name>
<reference evidence="3 4" key="1">
    <citation type="submission" date="2020-03" db="EMBL/GenBank/DDBJ databases">
        <title>Whole genome shotgun sequence of Phytohabitans suffuscus NBRC 105367.</title>
        <authorList>
            <person name="Komaki H."/>
            <person name="Tamura T."/>
        </authorList>
    </citation>
    <scope>NUCLEOTIDE SEQUENCE [LARGE SCALE GENOMIC DNA]</scope>
    <source>
        <strain evidence="3 4">NBRC 105367</strain>
    </source>
</reference>
<dbReference type="InterPro" id="IPR050483">
    <property type="entry name" value="CoA-transferase_III_domain"/>
</dbReference>
<dbReference type="AlphaFoldDB" id="A0A6F8YVH6"/>
<dbReference type="KEGG" id="psuu:Psuf_071640"/>
<evidence type="ECO:0000256" key="2">
    <source>
        <dbReference type="SAM" id="MobiDB-lite"/>
    </source>
</evidence>
<evidence type="ECO:0000313" key="4">
    <source>
        <dbReference type="Proteomes" id="UP000503011"/>
    </source>
</evidence>
<sequence length="150" mass="15951">MGGALDGLLVVDLSRILAGPYCTQMLGDHGAEVIKVEPPDGDGTRQWGESYGDGVSAYYAGLNRNKRHIGVDLATAAGRALVLRMLEDADVLVENFKPGTMERWGSAPRRSWTGFRAWSTAGSAPSGPTGRWPGCPATTRSSRRTPASCT</sequence>
<evidence type="ECO:0000256" key="1">
    <source>
        <dbReference type="ARBA" id="ARBA00022679"/>
    </source>
</evidence>
<evidence type="ECO:0008006" key="5">
    <source>
        <dbReference type="Google" id="ProtNLM"/>
    </source>
</evidence>
<dbReference type="GO" id="GO:0008410">
    <property type="term" value="F:CoA-transferase activity"/>
    <property type="evidence" value="ECO:0007669"/>
    <property type="project" value="TreeGrafter"/>
</dbReference>